<protein>
    <submittedName>
        <fullName evidence="5">Ribosomal protein uS13</fullName>
    </submittedName>
</protein>
<dbReference type="GO" id="GO:0015935">
    <property type="term" value="C:small ribosomal subunit"/>
    <property type="evidence" value="ECO:0007669"/>
    <property type="project" value="TreeGrafter"/>
</dbReference>
<evidence type="ECO:0000256" key="2">
    <source>
        <dbReference type="ARBA" id="ARBA00022980"/>
    </source>
</evidence>
<dbReference type="PROSITE" id="PS50159">
    <property type="entry name" value="RIBOSOMAL_S13_2"/>
    <property type="match status" value="1"/>
</dbReference>
<dbReference type="GeneID" id="90540382"/>
<organism evidence="5 6">
    <name type="scientific">Vairimorpha necatrix</name>
    <dbReference type="NCBI Taxonomy" id="6039"/>
    <lineage>
        <taxon>Eukaryota</taxon>
        <taxon>Fungi</taxon>
        <taxon>Fungi incertae sedis</taxon>
        <taxon>Microsporidia</taxon>
        <taxon>Nosematidae</taxon>
        <taxon>Vairimorpha</taxon>
    </lineage>
</organism>
<dbReference type="FunFam" id="1.10.8.50:FF:000001">
    <property type="entry name" value="30S ribosomal protein S13"/>
    <property type="match status" value="1"/>
</dbReference>
<evidence type="ECO:0000256" key="1">
    <source>
        <dbReference type="ARBA" id="ARBA00008080"/>
    </source>
</evidence>
<keyword evidence="2 4" id="KW-0689">Ribosomal protein</keyword>
<dbReference type="PANTHER" id="PTHR10871">
    <property type="entry name" value="30S RIBOSOMAL PROTEIN S13/40S RIBOSOMAL PROTEIN S18"/>
    <property type="match status" value="1"/>
</dbReference>
<dbReference type="Pfam" id="PF00416">
    <property type="entry name" value="Ribosomal_S13"/>
    <property type="match status" value="1"/>
</dbReference>
<dbReference type="PANTHER" id="PTHR10871:SF3">
    <property type="entry name" value="SMALL RIBOSOMAL SUBUNIT PROTEIN US13"/>
    <property type="match status" value="1"/>
</dbReference>
<accession>A0AAX4J9B0</accession>
<dbReference type="Gene3D" id="1.10.8.50">
    <property type="match status" value="1"/>
</dbReference>
<dbReference type="Gene3D" id="4.10.910.10">
    <property type="entry name" value="30s ribosomal protein s13, domain 2"/>
    <property type="match status" value="1"/>
</dbReference>
<dbReference type="Proteomes" id="UP001334084">
    <property type="component" value="Chromosome 2"/>
</dbReference>
<dbReference type="RefSeq" id="XP_065328710.1">
    <property type="nucleotide sequence ID" value="XM_065472638.1"/>
</dbReference>
<dbReference type="EMBL" id="CP142727">
    <property type="protein sequence ID" value="WUR02565.1"/>
    <property type="molecule type" value="Genomic_DNA"/>
</dbReference>
<dbReference type="GO" id="GO:0006412">
    <property type="term" value="P:translation"/>
    <property type="evidence" value="ECO:0007669"/>
    <property type="project" value="InterPro"/>
</dbReference>
<evidence type="ECO:0000256" key="4">
    <source>
        <dbReference type="RuleBase" id="RU003830"/>
    </source>
</evidence>
<name>A0AAX4J9B0_9MICR</name>
<gene>
    <name evidence="5" type="ORF">VNE69_02092</name>
</gene>
<dbReference type="GO" id="GO:0005829">
    <property type="term" value="C:cytosol"/>
    <property type="evidence" value="ECO:0007669"/>
    <property type="project" value="TreeGrafter"/>
</dbReference>
<dbReference type="InterPro" id="IPR001892">
    <property type="entry name" value="Ribosomal_uS13"/>
</dbReference>
<dbReference type="InterPro" id="IPR027437">
    <property type="entry name" value="Rbsml_uS13_C"/>
</dbReference>
<proteinExistence type="inferred from homology"/>
<evidence type="ECO:0000313" key="6">
    <source>
        <dbReference type="Proteomes" id="UP001334084"/>
    </source>
</evidence>
<evidence type="ECO:0000313" key="5">
    <source>
        <dbReference type="EMBL" id="WUR02565.1"/>
    </source>
</evidence>
<dbReference type="SUPFAM" id="SSF46946">
    <property type="entry name" value="S13-like H2TH domain"/>
    <property type="match status" value="1"/>
</dbReference>
<dbReference type="InterPro" id="IPR010979">
    <property type="entry name" value="Ribosomal_uS13-like_H2TH"/>
</dbReference>
<evidence type="ECO:0000256" key="3">
    <source>
        <dbReference type="ARBA" id="ARBA00023274"/>
    </source>
</evidence>
<dbReference type="KEGG" id="vnx:VNE69_02092"/>
<dbReference type="GO" id="GO:0003723">
    <property type="term" value="F:RNA binding"/>
    <property type="evidence" value="ECO:0007669"/>
    <property type="project" value="InterPro"/>
</dbReference>
<keyword evidence="3 4" id="KW-0687">Ribonucleoprotein</keyword>
<comment type="similarity">
    <text evidence="1 4">Belongs to the universal ribosomal protein uS13 family.</text>
</comment>
<dbReference type="GO" id="GO:0003735">
    <property type="term" value="F:structural constituent of ribosome"/>
    <property type="evidence" value="ECO:0007669"/>
    <property type="project" value="InterPro"/>
</dbReference>
<reference evidence="5" key="1">
    <citation type="journal article" date="2024" name="BMC Genomics">
        <title>Functional annotation of a divergent genome using sequence and structure-based similarity.</title>
        <authorList>
            <person name="Svedberg D."/>
            <person name="Winiger R.R."/>
            <person name="Berg A."/>
            <person name="Sharma H."/>
            <person name="Tellgren-Roth C."/>
            <person name="Debrunner-Vossbrinck B.A."/>
            <person name="Vossbrinck C.R."/>
            <person name="Barandun J."/>
        </authorList>
    </citation>
    <scope>NUCLEOTIDE SEQUENCE</scope>
    <source>
        <strain evidence="5">Illinois isolate</strain>
    </source>
</reference>
<keyword evidence="6" id="KW-1185">Reference proteome</keyword>
<dbReference type="PIRSF" id="PIRSF002134">
    <property type="entry name" value="Ribosomal_S13"/>
    <property type="match status" value="1"/>
</dbReference>
<sequence>MSAENEVRSYTSDPQELQHIIRIFNTNVDGTKRIAHALCAITGVGKRISNAICKRVGVDVLRRAGDLNSDELEKIQKAIADPTSVGIPTSFFNFKRNPVDGNDVHLVSTRMDAEYRMMLEKGKKMRHVRLCRVACGLKVHGQRSKSNGRHIRAGMVFRRK</sequence>
<dbReference type="AlphaFoldDB" id="A0AAX4J9B0"/>